<feature type="transmembrane region" description="Helical" evidence="1">
    <location>
        <begin position="100"/>
        <end position="118"/>
    </location>
</feature>
<keyword evidence="3" id="KW-1185">Reference proteome</keyword>
<comment type="caution">
    <text evidence="2">The sequence shown here is derived from an EMBL/GenBank/DDBJ whole genome shotgun (WGS) entry which is preliminary data.</text>
</comment>
<name>A0ABT8B2A6_9NEIS</name>
<keyword evidence="1" id="KW-0472">Membrane</keyword>
<dbReference type="EMBL" id="JAUFPU010000003">
    <property type="protein sequence ID" value="MDN3575801.1"/>
    <property type="molecule type" value="Genomic_DNA"/>
</dbReference>
<gene>
    <name evidence="2" type="ORF">QWZ03_03330</name>
</gene>
<keyword evidence="1" id="KW-0812">Transmembrane</keyword>
<dbReference type="Proteomes" id="UP001180081">
    <property type="component" value="Unassembled WGS sequence"/>
</dbReference>
<sequence>MVLLVAGVFLLALGWFAGLAMVLIALGKLSGPASLALWILFPALTIAGSVLFGIGGKLGQIRSIVLGSALSMLLLAGVAAVSLVMSAAGMLTLPGGSVSLWYVFLVAGAMGAIAAAAVSRDE</sequence>
<protein>
    <recommendedName>
        <fullName evidence="4">Major facilitator superfamily (MFS) profile domain-containing protein</fullName>
    </recommendedName>
</protein>
<evidence type="ECO:0008006" key="4">
    <source>
        <dbReference type="Google" id="ProtNLM"/>
    </source>
</evidence>
<reference evidence="2" key="1">
    <citation type="journal article" date="2014" name="Int. J. Syst. Evol. Microbiol.">
        <title>Complete genome of a new Firmicutes species belonging to the dominant human colonic microbiota ('Ruminococcus bicirculans') reveals two chromosomes and a selective capacity to utilize plant glucans.</title>
        <authorList>
            <consortium name="NISC Comparative Sequencing Program"/>
            <person name="Wegmann U."/>
            <person name="Louis P."/>
            <person name="Goesmann A."/>
            <person name="Henrissat B."/>
            <person name="Duncan S.H."/>
            <person name="Flint H.J."/>
        </authorList>
    </citation>
    <scope>NUCLEOTIDE SEQUENCE</scope>
    <source>
        <strain evidence="2">CECT 7703</strain>
    </source>
</reference>
<organism evidence="2 3">
    <name type="scientific">Chitinimonas viridis</name>
    <dbReference type="NCBI Taxonomy" id="664880"/>
    <lineage>
        <taxon>Bacteria</taxon>
        <taxon>Pseudomonadati</taxon>
        <taxon>Pseudomonadota</taxon>
        <taxon>Betaproteobacteria</taxon>
        <taxon>Neisseriales</taxon>
        <taxon>Chitinibacteraceae</taxon>
        <taxon>Chitinimonas</taxon>
    </lineage>
</organism>
<evidence type="ECO:0000313" key="2">
    <source>
        <dbReference type="EMBL" id="MDN3575801.1"/>
    </source>
</evidence>
<feature type="transmembrane region" description="Helical" evidence="1">
    <location>
        <begin position="66"/>
        <end position="88"/>
    </location>
</feature>
<proteinExistence type="predicted"/>
<keyword evidence="1" id="KW-1133">Transmembrane helix</keyword>
<accession>A0ABT8B2A6</accession>
<evidence type="ECO:0000256" key="1">
    <source>
        <dbReference type="SAM" id="Phobius"/>
    </source>
</evidence>
<reference evidence="2" key="2">
    <citation type="submission" date="2023-06" db="EMBL/GenBank/DDBJ databases">
        <authorList>
            <person name="Lucena T."/>
            <person name="Sun Q."/>
        </authorList>
    </citation>
    <scope>NUCLEOTIDE SEQUENCE</scope>
    <source>
        <strain evidence="2">CECT 7703</strain>
    </source>
</reference>
<evidence type="ECO:0000313" key="3">
    <source>
        <dbReference type="Proteomes" id="UP001180081"/>
    </source>
</evidence>
<feature type="transmembrane region" description="Helical" evidence="1">
    <location>
        <begin position="35"/>
        <end position="54"/>
    </location>
</feature>
<dbReference type="RefSeq" id="WP_290331439.1">
    <property type="nucleotide sequence ID" value="NZ_JAUFPU010000003.1"/>
</dbReference>